<accession>A0AAV0BX50</accession>
<dbReference type="InterPro" id="IPR018289">
    <property type="entry name" value="MULE_transposase_dom"/>
</dbReference>
<dbReference type="Pfam" id="PF10551">
    <property type="entry name" value="MULE"/>
    <property type="match status" value="1"/>
</dbReference>
<evidence type="ECO:0000256" key="2">
    <source>
        <dbReference type="ARBA" id="ARBA00022771"/>
    </source>
</evidence>
<dbReference type="PROSITE" id="PS50966">
    <property type="entry name" value="ZF_SWIM"/>
    <property type="match status" value="1"/>
</dbReference>
<dbReference type="InterPro" id="IPR006564">
    <property type="entry name" value="Znf_PMZ"/>
</dbReference>
<dbReference type="SMART" id="SM00575">
    <property type="entry name" value="ZnF_PMZ"/>
    <property type="match status" value="1"/>
</dbReference>
<evidence type="ECO:0000256" key="4">
    <source>
        <dbReference type="PROSITE-ProRule" id="PRU00325"/>
    </source>
</evidence>
<sequence>MDPAVFVMLKLDGSWSSDFTFNHTHTYAIHVRSLATYDSFIAMFTEMLLQYRPHHKFKLSYFLEGFPQPVEINDESSFRFYLDLKLIETDLYKFPLCVEFFSTNTLTIHSEEQYIPSYQSYTSSGQSSSNIICQGTTSGKHCAFDFGDGVRSESLSSFSDLLTSVVNESTSHSEDSDSFSDESLPPSPKSVYSFHNLEVLTHHHPTCIALYAIYQNKRELIYHLKMFAISNSFQYRTKTSKKKTLHVICLDPDCDWAVRAVKLNGVEMFQIRRYDPEHVCFVDYRQGKHRQATYDVIANMVAHKFLDASINPYTPKQLIADMSMDYGISMSYKKSWKARKKAMEMQFGSDSESYQMLPSIAYMLNKTNPRSVVNLVTSADDAFQYFFMSLGPWRDAWQYCRPVLILDGSFMKSYYKGTLLTACAQDANNQIVPIAFCICESESKATWRWFLSKVRSCIEHRSDMYIISDRHKGILSAVRKIFPHSGHGFCVEHLRRNMTSKFRGSAKDLGWKFKAAYSASTVKEFEYYMSLLDTQDARIRPWLEKVGIEKWAKCMSGFNRFNVMTSNCAESLNSVNACARQYCVSKLINFLRERMQEWFKARREIAESTCTKLSEKYEKLLVSLQFESSRMKVNASCAYEFEVIDRKCRRFVVNLNSRICTCGQFQLNHFVCVHAVAAIGSRPGLSCYSYISTYYTRDHLLATWSGIMHPIGDPEDWIIPSDVSSTICKPPTCLKRPPGRPKRSRIPSIGEHVGSKRRKCSRCKVFGHNKKTCRNALPVDKN</sequence>
<keyword evidence="1" id="KW-0479">Metal-binding</keyword>
<feature type="domain" description="SWIM-type" evidence="5">
    <location>
        <begin position="651"/>
        <end position="683"/>
    </location>
</feature>
<evidence type="ECO:0000256" key="3">
    <source>
        <dbReference type="ARBA" id="ARBA00022833"/>
    </source>
</evidence>
<keyword evidence="7" id="KW-1185">Reference proteome</keyword>
<gene>
    <name evidence="6" type="ORF">CEPIT_LOCUS188</name>
</gene>
<dbReference type="PANTHER" id="PTHR31973">
    <property type="entry name" value="POLYPROTEIN, PUTATIVE-RELATED"/>
    <property type="match status" value="1"/>
</dbReference>
<evidence type="ECO:0000313" key="7">
    <source>
        <dbReference type="Proteomes" id="UP001152523"/>
    </source>
</evidence>
<dbReference type="PANTHER" id="PTHR31973:SF113">
    <property type="entry name" value="PROTEIN FAR1-RELATED SEQUENCE 5-LIKE"/>
    <property type="match status" value="1"/>
</dbReference>
<dbReference type="InterPro" id="IPR007527">
    <property type="entry name" value="Znf_SWIM"/>
</dbReference>
<dbReference type="InterPro" id="IPR004332">
    <property type="entry name" value="Transposase_MuDR"/>
</dbReference>
<dbReference type="AlphaFoldDB" id="A0AAV0BX50"/>
<dbReference type="Proteomes" id="UP001152523">
    <property type="component" value="Unassembled WGS sequence"/>
</dbReference>
<name>A0AAV0BX50_9ASTE</name>
<keyword evidence="2 4" id="KW-0863">Zinc-finger</keyword>
<evidence type="ECO:0000256" key="1">
    <source>
        <dbReference type="ARBA" id="ARBA00022723"/>
    </source>
</evidence>
<dbReference type="Pfam" id="PF03108">
    <property type="entry name" value="DBD_Tnp_Mut"/>
    <property type="match status" value="1"/>
</dbReference>
<comment type="caution">
    <text evidence="6">The sequence shown here is derived from an EMBL/GenBank/DDBJ whole genome shotgun (WGS) entry which is preliminary data.</text>
</comment>
<proteinExistence type="predicted"/>
<reference evidence="6" key="1">
    <citation type="submission" date="2022-07" db="EMBL/GenBank/DDBJ databases">
        <authorList>
            <person name="Macas J."/>
            <person name="Novak P."/>
            <person name="Neumann P."/>
        </authorList>
    </citation>
    <scope>NUCLEOTIDE SEQUENCE</scope>
</reference>
<dbReference type="GO" id="GO:0008270">
    <property type="term" value="F:zinc ion binding"/>
    <property type="evidence" value="ECO:0007669"/>
    <property type="project" value="UniProtKB-KW"/>
</dbReference>
<keyword evidence="3" id="KW-0862">Zinc</keyword>
<evidence type="ECO:0000259" key="5">
    <source>
        <dbReference type="PROSITE" id="PS50966"/>
    </source>
</evidence>
<evidence type="ECO:0000313" key="6">
    <source>
        <dbReference type="EMBL" id="CAH9051239.1"/>
    </source>
</evidence>
<organism evidence="6 7">
    <name type="scientific">Cuscuta epithymum</name>
    <dbReference type="NCBI Taxonomy" id="186058"/>
    <lineage>
        <taxon>Eukaryota</taxon>
        <taxon>Viridiplantae</taxon>
        <taxon>Streptophyta</taxon>
        <taxon>Embryophyta</taxon>
        <taxon>Tracheophyta</taxon>
        <taxon>Spermatophyta</taxon>
        <taxon>Magnoliopsida</taxon>
        <taxon>eudicotyledons</taxon>
        <taxon>Gunneridae</taxon>
        <taxon>Pentapetalae</taxon>
        <taxon>asterids</taxon>
        <taxon>lamiids</taxon>
        <taxon>Solanales</taxon>
        <taxon>Convolvulaceae</taxon>
        <taxon>Cuscuteae</taxon>
        <taxon>Cuscuta</taxon>
        <taxon>Cuscuta subgen. Cuscuta</taxon>
    </lineage>
</organism>
<dbReference type="Pfam" id="PF04434">
    <property type="entry name" value="SWIM"/>
    <property type="match status" value="1"/>
</dbReference>
<protein>
    <recommendedName>
        <fullName evidence="5">SWIM-type domain-containing protein</fullName>
    </recommendedName>
</protein>
<dbReference type="EMBL" id="CAMAPF010000003">
    <property type="protein sequence ID" value="CAH9051239.1"/>
    <property type="molecule type" value="Genomic_DNA"/>
</dbReference>